<evidence type="ECO:0000256" key="4">
    <source>
        <dbReference type="ARBA" id="ARBA00023295"/>
    </source>
</evidence>
<dbReference type="InterPro" id="IPR050347">
    <property type="entry name" value="Bact_Beta-galactosidase"/>
</dbReference>
<accession>A0A1I2S571</accession>
<evidence type="ECO:0000256" key="5">
    <source>
        <dbReference type="SAM" id="SignalP"/>
    </source>
</evidence>
<proteinExistence type="predicted"/>
<dbReference type="AlphaFoldDB" id="A0A1I2S571"/>
<dbReference type="RefSeq" id="WP_092100078.1">
    <property type="nucleotide sequence ID" value="NZ_FOOT01000002.1"/>
</dbReference>
<dbReference type="PANTHER" id="PTHR46323">
    <property type="entry name" value="BETA-GALACTOSIDASE"/>
    <property type="match status" value="1"/>
</dbReference>
<organism evidence="7 8">
    <name type="scientific">Pontibacter chinhatensis</name>
    <dbReference type="NCBI Taxonomy" id="1436961"/>
    <lineage>
        <taxon>Bacteria</taxon>
        <taxon>Pseudomonadati</taxon>
        <taxon>Bacteroidota</taxon>
        <taxon>Cytophagia</taxon>
        <taxon>Cytophagales</taxon>
        <taxon>Hymenobacteraceae</taxon>
        <taxon>Pontibacter</taxon>
    </lineage>
</organism>
<dbReference type="Proteomes" id="UP000198724">
    <property type="component" value="Unassembled WGS sequence"/>
</dbReference>
<feature type="chain" id="PRO_5011750355" description="beta-galactosidase" evidence="5">
    <location>
        <begin position="24"/>
        <end position="563"/>
    </location>
</feature>
<dbReference type="InterPro" id="IPR013783">
    <property type="entry name" value="Ig-like_fold"/>
</dbReference>
<dbReference type="SUPFAM" id="SSF49303">
    <property type="entry name" value="beta-Galactosidase/glucuronidase domain"/>
    <property type="match status" value="1"/>
</dbReference>
<dbReference type="GO" id="GO:0009341">
    <property type="term" value="C:beta-galactosidase complex"/>
    <property type="evidence" value="ECO:0007669"/>
    <property type="project" value="TreeGrafter"/>
</dbReference>
<dbReference type="GO" id="GO:0004565">
    <property type="term" value="F:beta-galactosidase activity"/>
    <property type="evidence" value="ECO:0007669"/>
    <property type="project" value="UniProtKB-EC"/>
</dbReference>
<evidence type="ECO:0000256" key="2">
    <source>
        <dbReference type="ARBA" id="ARBA00012756"/>
    </source>
</evidence>
<evidence type="ECO:0000256" key="3">
    <source>
        <dbReference type="ARBA" id="ARBA00022801"/>
    </source>
</evidence>
<comment type="catalytic activity">
    <reaction evidence="1">
        <text>Hydrolysis of terminal non-reducing beta-D-galactose residues in beta-D-galactosides.</text>
        <dbReference type="EC" id="3.2.1.23"/>
    </reaction>
</comment>
<feature type="domain" description="Beta-galactosidase" evidence="6">
    <location>
        <begin position="478"/>
        <end position="563"/>
    </location>
</feature>
<keyword evidence="8" id="KW-1185">Reference proteome</keyword>
<keyword evidence="5" id="KW-0732">Signal</keyword>
<keyword evidence="4" id="KW-0326">Glycosidase</keyword>
<evidence type="ECO:0000256" key="1">
    <source>
        <dbReference type="ARBA" id="ARBA00001412"/>
    </source>
</evidence>
<dbReference type="GO" id="GO:0005990">
    <property type="term" value="P:lactose catabolic process"/>
    <property type="evidence" value="ECO:0007669"/>
    <property type="project" value="TreeGrafter"/>
</dbReference>
<dbReference type="InterPro" id="IPR036156">
    <property type="entry name" value="Beta-gal/glucu_dom_sf"/>
</dbReference>
<dbReference type="Gene3D" id="2.60.40.10">
    <property type="entry name" value="Immunoglobulins"/>
    <property type="match status" value="2"/>
</dbReference>
<dbReference type="InterPro" id="IPR017853">
    <property type="entry name" value="GH"/>
</dbReference>
<gene>
    <name evidence="7" type="ORF">SAMN05421739_102640</name>
</gene>
<dbReference type="PROSITE" id="PS51257">
    <property type="entry name" value="PROKAR_LIPOPROTEIN"/>
    <property type="match status" value="1"/>
</dbReference>
<reference evidence="8" key="1">
    <citation type="submission" date="2016-10" db="EMBL/GenBank/DDBJ databases">
        <authorList>
            <person name="Varghese N."/>
            <person name="Submissions S."/>
        </authorList>
    </citation>
    <scope>NUCLEOTIDE SEQUENCE [LARGE SCALE GENOMIC DNA]</scope>
    <source>
        <strain evidence="8">LP51</strain>
    </source>
</reference>
<name>A0A1I2S571_9BACT</name>
<evidence type="ECO:0000259" key="6">
    <source>
        <dbReference type="Pfam" id="PF16353"/>
    </source>
</evidence>
<dbReference type="EC" id="3.2.1.23" evidence="2"/>
<dbReference type="EMBL" id="FOOT01000002">
    <property type="protein sequence ID" value="SFG47473.1"/>
    <property type="molecule type" value="Genomic_DNA"/>
</dbReference>
<dbReference type="Pfam" id="PF16353">
    <property type="entry name" value="LacZ_4"/>
    <property type="match status" value="1"/>
</dbReference>
<protein>
    <recommendedName>
        <fullName evidence="2">beta-galactosidase</fullName>
        <ecNumber evidence="2">3.2.1.23</ecNumber>
    </recommendedName>
</protein>
<feature type="signal peptide" evidence="5">
    <location>
        <begin position="1"/>
        <end position="23"/>
    </location>
</feature>
<dbReference type="OrthoDB" id="846742at2"/>
<dbReference type="STRING" id="1436961.SAMN05421739_102640"/>
<evidence type="ECO:0000313" key="8">
    <source>
        <dbReference type="Proteomes" id="UP000198724"/>
    </source>
</evidence>
<dbReference type="SUPFAM" id="SSF51445">
    <property type="entry name" value="(Trans)glycosidases"/>
    <property type="match status" value="1"/>
</dbReference>
<evidence type="ECO:0000313" key="7">
    <source>
        <dbReference type="EMBL" id="SFG47473.1"/>
    </source>
</evidence>
<dbReference type="PANTHER" id="PTHR46323:SF2">
    <property type="entry name" value="BETA-GALACTOSIDASE"/>
    <property type="match status" value="1"/>
</dbReference>
<dbReference type="Gene3D" id="3.20.20.80">
    <property type="entry name" value="Glycosidases"/>
    <property type="match status" value="1"/>
</dbReference>
<keyword evidence="3 7" id="KW-0378">Hydrolase</keyword>
<dbReference type="InterPro" id="IPR032312">
    <property type="entry name" value="LacZ_4"/>
</dbReference>
<sequence length="563" mass="63114">MRIPSNFILPAILFLALSCPALAQEEGKAALADSLIEYGPVIIPFESEEKALTFDPLSSAMVEEVRWERSIQRLASTSGEKAPASVFSSSLTFPPRWDGLEKFLVVRTPKIAFTLEINGRRTRLDAAGVDVKIHLGPLLTDEDDSLRLRVWGDKAAGEASELASGFLIVAAPSFHVVETQVRTLMRYPNYYRSLTWVYLFRLRNYSTQPFNTSHYASEEKVMSMEGELKEDYVHHRTGSISQIIPKGKTHLFFYTDHPEVIAGKWNAETPYLYLVTNTISSSRFKFSQVLAERVGVRTTKVQDRQLQVNGVTARFKPVSYTHPALHEAAPSAEQLEGFVRKLKQHHVNTVFVSGIPASLELYHLADKYGLYIIQHLAPEEGKESGLQLRLPMATILKLRNRPSVIAWSAEKAHLDLLSDSLTRLDPDRPLLALTNADAITNLPLASIDFTKLSAEQRAELKKANQSFRMELTNDKGMSISNLYDFAAAPQVKLQWELLAGEQVVDRGEVTGISLGPRQTQRLSLPLGHAQKGAGRSLRVRVVLEEDLPWAERGFELAWEHFSL</sequence>